<feature type="domain" description="VanZ-like" evidence="2">
    <location>
        <begin position="90"/>
        <end position="164"/>
    </location>
</feature>
<feature type="transmembrane region" description="Helical" evidence="1">
    <location>
        <begin position="43"/>
        <end position="67"/>
    </location>
</feature>
<comment type="caution">
    <text evidence="3">The sequence shown here is derived from an EMBL/GenBank/DDBJ whole genome shotgun (WGS) entry which is preliminary data.</text>
</comment>
<feature type="transmembrane region" description="Helical" evidence="1">
    <location>
        <begin position="79"/>
        <end position="99"/>
    </location>
</feature>
<keyword evidence="1" id="KW-1133">Transmembrane helix</keyword>
<dbReference type="AlphaFoldDB" id="A0A426JSQ3"/>
<feature type="transmembrane region" description="Helical" evidence="1">
    <location>
        <begin position="291"/>
        <end position="307"/>
    </location>
</feature>
<name>A0A426JSQ3_9PSEU</name>
<evidence type="ECO:0000313" key="4">
    <source>
        <dbReference type="Proteomes" id="UP000274515"/>
    </source>
</evidence>
<proteinExistence type="predicted"/>
<evidence type="ECO:0000313" key="3">
    <source>
        <dbReference type="EMBL" id="RRO16178.1"/>
    </source>
</evidence>
<keyword evidence="4" id="KW-1185">Reference proteome</keyword>
<feature type="transmembrane region" description="Helical" evidence="1">
    <location>
        <begin position="187"/>
        <end position="207"/>
    </location>
</feature>
<organism evidence="3 4">
    <name type="scientific">Saccharopolyspora rhizosphaerae</name>
    <dbReference type="NCBI Taxonomy" id="2492662"/>
    <lineage>
        <taxon>Bacteria</taxon>
        <taxon>Bacillati</taxon>
        <taxon>Actinomycetota</taxon>
        <taxon>Actinomycetes</taxon>
        <taxon>Pseudonocardiales</taxon>
        <taxon>Pseudonocardiaceae</taxon>
        <taxon>Saccharopolyspora</taxon>
    </lineage>
</organism>
<dbReference type="Proteomes" id="UP000274515">
    <property type="component" value="Unassembled WGS sequence"/>
</dbReference>
<gene>
    <name evidence="3" type="ORF">EIL87_14085</name>
</gene>
<feature type="transmembrane region" description="Helical" evidence="1">
    <location>
        <begin position="227"/>
        <end position="245"/>
    </location>
</feature>
<dbReference type="InterPro" id="IPR053150">
    <property type="entry name" value="Teicoplanin_resist-assoc"/>
</dbReference>
<feature type="transmembrane region" description="Helical" evidence="1">
    <location>
        <begin position="12"/>
        <end position="31"/>
    </location>
</feature>
<dbReference type="InterPro" id="IPR006976">
    <property type="entry name" value="VanZ-like"/>
</dbReference>
<accession>A0A426JSQ3</accession>
<dbReference type="PANTHER" id="PTHR36834">
    <property type="entry name" value="MEMBRANE PROTEIN-RELATED"/>
    <property type="match status" value="1"/>
</dbReference>
<reference evidence="3 4" key="1">
    <citation type="submission" date="2018-11" db="EMBL/GenBank/DDBJ databases">
        <title>Saccharopolyspora rhizosphaerae sp. nov., an actinomycete isolated from rhizosphere soil in Thailand.</title>
        <authorList>
            <person name="Intra B."/>
            <person name="Euanorasetr J."/>
            <person name="Take A."/>
            <person name="Inahashi Y."/>
            <person name="Mori M."/>
            <person name="Panbangred W."/>
            <person name="Matsumoto A."/>
        </authorList>
    </citation>
    <scope>NUCLEOTIDE SEQUENCE [LARGE SCALE GENOMIC DNA]</scope>
    <source>
        <strain evidence="3 4">H219</strain>
    </source>
</reference>
<sequence>MREVRGMSLVPGSVAAVIATGVAALLFPSFVAGQHRRHGELRVGAAVLRFATLLYAIAVACYVLPPLGRTCYPAQLRPLFGLTTAVGLEQFVCNIALFVPLGALLRRAPPVAALTGTGLSVFIEVTQLTGLWFRFPCPVRVFDVDDVIANTAGAALGNLLAPLLQRFPTGSARPADEPRPVTAGRRLLGMCCDGLLLMWLGLVWAQLSGIALRWAEVAPPAGLQAGAAWLIPAAVVLAVTLRAGATPGQRLVLLRARAPDRRAVLWGWTLGAGGLALLQTCSVLLRGAPSAALGLLWCTAHALGVIWDRQRGGISGRLAGLELTDARGPAAVRTP</sequence>
<feature type="transmembrane region" description="Helical" evidence="1">
    <location>
        <begin position="265"/>
        <end position="285"/>
    </location>
</feature>
<evidence type="ECO:0000259" key="2">
    <source>
        <dbReference type="Pfam" id="PF04892"/>
    </source>
</evidence>
<protein>
    <submittedName>
        <fullName evidence="3">VanZ family protein</fullName>
    </submittedName>
</protein>
<keyword evidence="1" id="KW-0472">Membrane</keyword>
<evidence type="ECO:0000256" key="1">
    <source>
        <dbReference type="SAM" id="Phobius"/>
    </source>
</evidence>
<dbReference type="EMBL" id="RSAA01000014">
    <property type="protein sequence ID" value="RRO16178.1"/>
    <property type="molecule type" value="Genomic_DNA"/>
</dbReference>
<dbReference type="Pfam" id="PF04892">
    <property type="entry name" value="VanZ"/>
    <property type="match status" value="1"/>
</dbReference>
<keyword evidence="1" id="KW-0812">Transmembrane</keyword>
<dbReference type="PANTHER" id="PTHR36834:SF1">
    <property type="entry name" value="INTEGRAL MEMBRANE PROTEIN"/>
    <property type="match status" value="1"/>
</dbReference>